<evidence type="ECO:0000313" key="2">
    <source>
        <dbReference type="Proteomes" id="UP000304148"/>
    </source>
</evidence>
<evidence type="ECO:0000313" key="1">
    <source>
        <dbReference type="EMBL" id="SYX83088.1"/>
    </source>
</evidence>
<accession>A0A383R817</accession>
<gene>
    <name evidence="1" type="ORF">PBLR_11510</name>
</gene>
<name>A0A383R817_PAEAL</name>
<sequence length="49" mass="5354">MIAFKEDLALHNTVPLNEILEDAQPNAIWLSVDKTDCATASVGDQVRIS</sequence>
<organism evidence="1 2">
    <name type="scientific">Paenibacillus alvei</name>
    <name type="common">Bacillus alvei</name>
    <dbReference type="NCBI Taxonomy" id="44250"/>
    <lineage>
        <taxon>Bacteria</taxon>
        <taxon>Bacillati</taxon>
        <taxon>Bacillota</taxon>
        <taxon>Bacilli</taxon>
        <taxon>Bacillales</taxon>
        <taxon>Paenibacillaceae</taxon>
        <taxon>Paenibacillus</taxon>
    </lineage>
</organism>
<reference evidence="2" key="1">
    <citation type="submission" date="2018-08" db="EMBL/GenBank/DDBJ databases">
        <authorList>
            <person name="Chevrot R."/>
        </authorList>
    </citation>
    <scope>NUCLEOTIDE SEQUENCE [LARGE SCALE GENOMIC DNA]</scope>
</reference>
<proteinExistence type="predicted"/>
<dbReference type="Proteomes" id="UP000304148">
    <property type="component" value="Chromosome"/>
</dbReference>
<dbReference type="EMBL" id="LS992241">
    <property type="protein sequence ID" value="SYX83088.1"/>
    <property type="molecule type" value="Genomic_DNA"/>
</dbReference>
<dbReference type="AlphaFoldDB" id="A0A383R817"/>
<protein>
    <submittedName>
        <fullName evidence="1">Uncharacterized protein</fullName>
    </submittedName>
</protein>